<reference evidence="1" key="1">
    <citation type="submission" date="2020-08" db="EMBL/GenBank/DDBJ databases">
        <title>Multicomponent nature underlies the extraordinary mechanical properties of spider dragline silk.</title>
        <authorList>
            <person name="Kono N."/>
            <person name="Nakamura H."/>
            <person name="Mori M."/>
            <person name="Yoshida Y."/>
            <person name="Ohtoshi R."/>
            <person name="Malay A.D."/>
            <person name="Moran D.A.P."/>
            <person name="Tomita M."/>
            <person name="Numata K."/>
            <person name="Arakawa K."/>
        </authorList>
    </citation>
    <scope>NUCLEOTIDE SEQUENCE</scope>
</reference>
<organism evidence="1 2">
    <name type="scientific">Trichonephila clavipes</name>
    <name type="common">Golden silk orbweaver</name>
    <name type="synonym">Nephila clavipes</name>
    <dbReference type="NCBI Taxonomy" id="2585209"/>
    <lineage>
        <taxon>Eukaryota</taxon>
        <taxon>Metazoa</taxon>
        <taxon>Ecdysozoa</taxon>
        <taxon>Arthropoda</taxon>
        <taxon>Chelicerata</taxon>
        <taxon>Arachnida</taxon>
        <taxon>Araneae</taxon>
        <taxon>Araneomorphae</taxon>
        <taxon>Entelegynae</taxon>
        <taxon>Araneoidea</taxon>
        <taxon>Nephilidae</taxon>
        <taxon>Trichonephila</taxon>
    </lineage>
</organism>
<comment type="caution">
    <text evidence="1">The sequence shown here is derived from an EMBL/GenBank/DDBJ whole genome shotgun (WGS) entry which is preliminary data.</text>
</comment>
<dbReference type="AlphaFoldDB" id="A0A8X6UWM2"/>
<name>A0A8X6UWM2_TRICX</name>
<sequence length="66" mass="7655">MVKWRGRHLSWHLPLLTTIPHQREDASALELVTRQATIRYLYHLATAATGKLRTSYASENHTDTLR</sequence>
<evidence type="ECO:0000313" key="2">
    <source>
        <dbReference type="Proteomes" id="UP000887159"/>
    </source>
</evidence>
<evidence type="ECO:0000313" key="1">
    <source>
        <dbReference type="EMBL" id="GFX86822.1"/>
    </source>
</evidence>
<dbReference type="EMBL" id="BMAU01021014">
    <property type="protein sequence ID" value="GFX86822.1"/>
    <property type="molecule type" value="Genomic_DNA"/>
</dbReference>
<protein>
    <submittedName>
        <fullName evidence="1">Uncharacterized protein</fullName>
    </submittedName>
</protein>
<proteinExistence type="predicted"/>
<accession>A0A8X6UWM2</accession>
<gene>
    <name evidence="1" type="ORF">TNCV_3750951</name>
</gene>
<dbReference type="Proteomes" id="UP000887159">
    <property type="component" value="Unassembled WGS sequence"/>
</dbReference>
<keyword evidence="2" id="KW-1185">Reference proteome</keyword>